<evidence type="ECO:0000313" key="1">
    <source>
        <dbReference type="EMBL" id="PXY01348.1"/>
    </source>
</evidence>
<proteinExistence type="predicted"/>
<evidence type="ECO:0000313" key="2">
    <source>
        <dbReference type="Proteomes" id="UP000248079"/>
    </source>
</evidence>
<dbReference type="AlphaFoldDB" id="A0A2V3ZY44"/>
<organism evidence="1 2">
    <name type="scientific">Marinifilum breve</name>
    <dbReference type="NCBI Taxonomy" id="2184082"/>
    <lineage>
        <taxon>Bacteria</taxon>
        <taxon>Pseudomonadati</taxon>
        <taxon>Bacteroidota</taxon>
        <taxon>Bacteroidia</taxon>
        <taxon>Marinilabiliales</taxon>
        <taxon>Marinifilaceae</taxon>
    </lineage>
</organism>
<protein>
    <submittedName>
        <fullName evidence="1">Uncharacterized protein</fullName>
    </submittedName>
</protein>
<dbReference type="EMBL" id="QFLI01000003">
    <property type="protein sequence ID" value="PXY01348.1"/>
    <property type="molecule type" value="Genomic_DNA"/>
</dbReference>
<name>A0A2V3ZY44_9BACT</name>
<sequence length="67" mass="8064">MWNKQLSLQVFLFRYFHFFGDIHFGIEIPLAEVKNYQLEKDKYRIFSFIKMASIKISLLITEQGDCN</sequence>
<gene>
    <name evidence="1" type="ORF">DF185_07590</name>
</gene>
<reference evidence="1 2" key="1">
    <citation type="submission" date="2018-05" db="EMBL/GenBank/DDBJ databases">
        <title>Marinifilum breve JC075T sp. nov., a marine bacterium isolated from Yongle Blue Hole in the South China Sea.</title>
        <authorList>
            <person name="Fu T."/>
        </authorList>
    </citation>
    <scope>NUCLEOTIDE SEQUENCE [LARGE SCALE GENOMIC DNA]</scope>
    <source>
        <strain evidence="1 2">JC075</strain>
    </source>
</reference>
<dbReference type="Proteomes" id="UP000248079">
    <property type="component" value="Unassembled WGS sequence"/>
</dbReference>
<comment type="caution">
    <text evidence="1">The sequence shown here is derived from an EMBL/GenBank/DDBJ whole genome shotgun (WGS) entry which is preliminary data.</text>
</comment>
<keyword evidence="2" id="KW-1185">Reference proteome</keyword>
<accession>A0A2V3ZY44</accession>